<sequence>MATILLPKRPLIVALSPESAAPAFGQNRRDFIVSESKNYCVRSLLPSDVTQDFLSWFSKEDILRGLNLADLDFDVEKLRRFVAGFDNVHNYMLGIFSRETNLLIGFYTLDVNLQHKVGVITTAIGHDAHRGAGVMWETIDGVLDYFYDNRDIEKITARVLAKNYSMLFNLKQNLRFVLEARLRHEARAPDGRRLDVLVFASYRTDPKTGKRHRVDPQEVVDLGTSGDRI</sequence>
<accession>A0A7V6TYQ9</accession>
<organism evidence="2 3">
    <name type="scientific">Brucella intermedia</name>
    <dbReference type="NCBI Taxonomy" id="94625"/>
    <lineage>
        <taxon>Bacteria</taxon>
        <taxon>Pseudomonadati</taxon>
        <taxon>Pseudomonadota</taxon>
        <taxon>Alphaproteobacteria</taxon>
        <taxon>Hyphomicrobiales</taxon>
        <taxon>Brucellaceae</taxon>
        <taxon>Brucella/Ochrobactrum group</taxon>
        <taxon>Brucella</taxon>
    </lineage>
</organism>
<dbReference type="Pfam" id="PF13302">
    <property type="entry name" value="Acetyltransf_3"/>
    <property type="match status" value="1"/>
</dbReference>
<dbReference type="InterPro" id="IPR016181">
    <property type="entry name" value="Acyl_CoA_acyltransferase"/>
</dbReference>
<dbReference type="Proteomes" id="UP000551563">
    <property type="component" value="Unassembled WGS sequence"/>
</dbReference>
<keyword evidence="2" id="KW-0808">Transferase</keyword>
<comment type="caution">
    <text evidence="2">The sequence shown here is derived from an EMBL/GenBank/DDBJ whole genome shotgun (WGS) entry which is preliminary data.</text>
</comment>
<dbReference type="RefSeq" id="WP_100649289.1">
    <property type="nucleotide sequence ID" value="NZ_CP122439.1"/>
</dbReference>
<dbReference type="Gene3D" id="3.40.630.30">
    <property type="match status" value="1"/>
</dbReference>
<dbReference type="GO" id="GO:0016747">
    <property type="term" value="F:acyltransferase activity, transferring groups other than amino-acyl groups"/>
    <property type="evidence" value="ECO:0007669"/>
    <property type="project" value="InterPro"/>
</dbReference>
<gene>
    <name evidence="2" type="ORF">GXX48_05820</name>
</gene>
<reference evidence="2 3" key="1">
    <citation type="journal article" date="2020" name="Biotechnol. Biofuels">
        <title>New insights from the biogas microbiome by comprehensive genome-resolved metagenomics of nearly 1600 species originating from multiple anaerobic digesters.</title>
        <authorList>
            <person name="Campanaro S."/>
            <person name="Treu L."/>
            <person name="Rodriguez-R L.M."/>
            <person name="Kovalovszki A."/>
            <person name="Ziels R.M."/>
            <person name="Maus I."/>
            <person name="Zhu X."/>
            <person name="Kougias P.G."/>
            <person name="Basile A."/>
            <person name="Luo G."/>
            <person name="Schluter A."/>
            <person name="Konstantinidis K.T."/>
            <person name="Angelidaki I."/>
        </authorList>
    </citation>
    <scope>NUCLEOTIDE SEQUENCE [LARGE SCALE GENOMIC DNA]</scope>
    <source>
        <strain evidence="2">AS04akNAM_66</strain>
    </source>
</reference>
<dbReference type="AlphaFoldDB" id="A0A7V6TYQ9"/>
<feature type="domain" description="N-acetyltransferase" evidence="1">
    <location>
        <begin position="44"/>
        <end position="164"/>
    </location>
</feature>
<evidence type="ECO:0000313" key="3">
    <source>
        <dbReference type="Proteomes" id="UP000551563"/>
    </source>
</evidence>
<dbReference type="InterPro" id="IPR000182">
    <property type="entry name" value="GNAT_dom"/>
</dbReference>
<evidence type="ECO:0000313" key="2">
    <source>
        <dbReference type="EMBL" id="HHV67145.1"/>
    </source>
</evidence>
<dbReference type="EMBL" id="DUMN01000173">
    <property type="protein sequence ID" value="HHV67145.1"/>
    <property type="molecule type" value="Genomic_DNA"/>
</dbReference>
<protein>
    <submittedName>
        <fullName evidence="2">GNAT family N-acetyltransferase</fullName>
    </submittedName>
</protein>
<dbReference type="SUPFAM" id="SSF55729">
    <property type="entry name" value="Acyl-CoA N-acyltransferases (Nat)"/>
    <property type="match status" value="1"/>
</dbReference>
<proteinExistence type="predicted"/>
<evidence type="ECO:0000259" key="1">
    <source>
        <dbReference type="Pfam" id="PF13302"/>
    </source>
</evidence>
<name>A0A7V6TYQ9_9HYPH</name>